<dbReference type="AlphaFoldDB" id="A0A1J5QIK9"/>
<dbReference type="GO" id="GO:0005737">
    <property type="term" value="C:cytoplasm"/>
    <property type="evidence" value="ECO:0007669"/>
    <property type="project" value="TreeGrafter"/>
</dbReference>
<dbReference type="CDD" id="cd05151">
    <property type="entry name" value="ChoK-like"/>
    <property type="match status" value="1"/>
</dbReference>
<sequence>MGERYPAQMNVGREYAELLDLVPALSGPRVVSELSGGLTNRNLKVDVGGRSYVARISSNESSLLAIDRDNEYQNSKRAATAGVGAPVVDYVAGRGILVIDFLPGRTYGPSDVADVSNYPRMTSALRALHSGPRFVNDFNMFDIQRRYLGVVQSNGFRLPDRYLEFLPKVAAMEKALAVLFDGTVPCNNDLLPGNFLDDNGKIHLIDYEYSGNNEACFELGNIWSEASLPAAKLEELVYEYYGGHRPEKLARARLLALLGKYGWTLWASIQASVSTIDFDFWAWGMEKYERAVAEFDGPDFAGWLDAAASIR</sequence>
<accession>A0A1J5QIK9</accession>
<dbReference type="PANTHER" id="PTHR22603:SF66">
    <property type="entry name" value="ETHANOLAMINE KINASE"/>
    <property type="match status" value="1"/>
</dbReference>
<dbReference type="GO" id="GO:0006646">
    <property type="term" value="P:phosphatidylethanolamine biosynthetic process"/>
    <property type="evidence" value="ECO:0007669"/>
    <property type="project" value="TreeGrafter"/>
</dbReference>
<dbReference type="EMBL" id="MLJW01000709">
    <property type="protein sequence ID" value="OIQ83377.1"/>
    <property type="molecule type" value="Genomic_DNA"/>
</dbReference>
<name>A0A1J5QIK9_9ZZZZ</name>
<dbReference type="Gene3D" id="3.30.200.20">
    <property type="entry name" value="Phosphorylase Kinase, domain 1"/>
    <property type="match status" value="1"/>
</dbReference>
<dbReference type="Pfam" id="PF01633">
    <property type="entry name" value="Choline_kinase"/>
    <property type="match status" value="1"/>
</dbReference>
<protein>
    <submittedName>
        <fullName evidence="1">Thiamine kinase</fullName>
    </submittedName>
</protein>
<evidence type="ECO:0000313" key="1">
    <source>
        <dbReference type="EMBL" id="OIQ83377.1"/>
    </source>
</evidence>
<organism evidence="1">
    <name type="scientific">mine drainage metagenome</name>
    <dbReference type="NCBI Taxonomy" id="410659"/>
    <lineage>
        <taxon>unclassified sequences</taxon>
        <taxon>metagenomes</taxon>
        <taxon>ecological metagenomes</taxon>
    </lineage>
</organism>
<keyword evidence="1" id="KW-0808">Transferase</keyword>
<keyword evidence="1" id="KW-0418">Kinase</keyword>
<comment type="caution">
    <text evidence="1">The sequence shown here is derived from an EMBL/GenBank/DDBJ whole genome shotgun (WGS) entry which is preliminary data.</text>
</comment>
<dbReference type="PANTHER" id="PTHR22603">
    <property type="entry name" value="CHOLINE/ETHANOALAMINE KINASE"/>
    <property type="match status" value="1"/>
</dbReference>
<reference evidence="1" key="1">
    <citation type="submission" date="2016-10" db="EMBL/GenBank/DDBJ databases">
        <title>Sequence of Gallionella enrichment culture.</title>
        <authorList>
            <person name="Poehlein A."/>
            <person name="Muehling M."/>
            <person name="Daniel R."/>
        </authorList>
    </citation>
    <scope>NUCLEOTIDE SEQUENCE</scope>
</reference>
<dbReference type="Gene3D" id="3.90.1200.10">
    <property type="match status" value="1"/>
</dbReference>
<dbReference type="SUPFAM" id="SSF56112">
    <property type="entry name" value="Protein kinase-like (PK-like)"/>
    <property type="match status" value="1"/>
</dbReference>
<proteinExistence type="predicted"/>
<gene>
    <name evidence="1" type="ORF">GALL_348320</name>
</gene>
<dbReference type="GO" id="GO:0004305">
    <property type="term" value="F:ethanolamine kinase activity"/>
    <property type="evidence" value="ECO:0007669"/>
    <property type="project" value="TreeGrafter"/>
</dbReference>
<dbReference type="InterPro" id="IPR011009">
    <property type="entry name" value="Kinase-like_dom_sf"/>
</dbReference>